<dbReference type="EMBL" id="PREZ01000003">
    <property type="protein sequence ID" value="PPA70856.1"/>
    <property type="molecule type" value="Genomic_DNA"/>
</dbReference>
<keyword evidence="2" id="KW-1185">Reference proteome</keyword>
<name>A0A2S5GCX7_9BACL</name>
<dbReference type="AlphaFoldDB" id="A0A2S5GCX7"/>
<accession>A0A2S5GCX7</accession>
<proteinExistence type="predicted"/>
<dbReference type="RefSeq" id="WP_104057606.1">
    <property type="nucleotide sequence ID" value="NZ_PREZ01000003.1"/>
</dbReference>
<dbReference type="OrthoDB" id="9886048at2"/>
<organism evidence="1 2">
    <name type="scientific">Jeotgalibacillus proteolyticus</name>
    <dbReference type="NCBI Taxonomy" id="2082395"/>
    <lineage>
        <taxon>Bacteria</taxon>
        <taxon>Bacillati</taxon>
        <taxon>Bacillota</taxon>
        <taxon>Bacilli</taxon>
        <taxon>Bacillales</taxon>
        <taxon>Caryophanaceae</taxon>
        <taxon>Jeotgalibacillus</taxon>
    </lineage>
</organism>
<evidence type="ECO:0000313" key="1">
    <source>
        <dbReference type="EMBL" id="PPA70856.1"/>
    </source>
</evidence>
<comment type="caution">
    <text evidence="1">The sequence shown here is derived from an EMBL/GenBank/DDBJ whole genome shotgun (WGS) entry which is preliminary data.</text>
</comment>
<protein>
    <submittedName>
        <fullName evidence="1">Uncharacterized protein</fullName>
    </submittedName>
</protein>
<dbReference type="Proteomes" id="UP000239047">
    <property type="component" value="Unassembled WGS sequence"/>
</dbReference>
<gene>
    <name evidence="1" type="ORF">C4B60_08695</name>
</gene>
<reference evidence="1 2" key="1">
    <citation type="submission" date="2018-02" db="EMBL/GenBank/DDBJ databases">
        <title>Jeotgalibacillus proteolyticum sp. nov. a protease producing bacterium isolated from ocean sediments of Laizhou Bay.</title>
        <authorList>
            <person name="Li Y."/>
        </authorList>
    </citation>
    <scope>NUCLEOTIDE SEQUENCE [LARGE SCALE GENOMIC DNA]</scope>
    <source>
        <strain evidence="1 2">22-7</strain>
    </source>
</reference>
<evidence type="ECO:0000313" key="2">
    <source>
        <dbReference type="Proteomes" id="UP000239047"/>
    </source>
</evidence>
<sequence>MRSYWLAGVWICALAAGLFFVFNQALLNEEPAVAAFSQLSAVEKEQEIQQVREFNGALQEEGELYDQFTKELNDRGFAPYRIRGTAYSTDHMELTIYLYDHIVNEKQETELQSLFSELIIRNGLTPERFKLTVQK</sequence>